<evidence type="ECO:0000256" key="11">
    <source>
        <dbReference type="SAM" id="Phobius"/>
    </source>
</evidence>
<dbReference type="PROSITE" id="PS50109">
    <property type="entry name" value="HIS_KIN"/>
    <property type="match status" value="1"/>
</dbReference>
<dbReference type="SUPFAM" id="SSF55874">
    <property type="entry name" value="ATPase domain of HSP90 chaperone/DNA topoisomerase II/histidine kinase"/>
    <property type="match status" value="1"/>
</dbReference>
<evidence type="ECO:0000256" key="4">
    <source>
        <dbReference type="ARBA" id="ARBA00022553"/>
    </source>
</evidence>
<keyword evidence="11" id="KW-0812">Transmembrane</keyword>
<dbReference type="PROSITE" id="PS50885">
    <property type="entry name" value="HAMP"/>
    <property type="match status" value="1"/>
</dbReference>
<dbReference type="PANTHER" id="PTHR44936">
    <property type="entry name" value="SENSOR PROTEIN CREC"/>
    <property type="match status" value="1"/>
</dbReference>
<dbReference type="InterPro" id="IPR003594">
    <property type="entry name" value="HATPase_dom"/>
</dbReference>
<feature type="transmembrane region" description="Helical" evidence="11">
    <location>
        <begin position="208"/>
        <end position="227"/>
    </location>
</feature>
<dbReference type="PANTHER" id="PTHR44936:SF10">
    <property type="entry name" value="SENSOR PROTEIN RSTB"/>
    <property type="match status" value="1"/>
</dbReference>
<dbReference type="GO" id="GO:0016020">
    <property type="term" value="C:membrane"/>
    <property type="evidence" value="ECO:0007669"/>
    <property type="project" value="UniProtKB-SubCell"/>
</dbReference>
<feature type="transmembrane region" description="Helical" evidence="11">
    <location>
        <begin position="49"/>
        <end position="70"/>
    </location>
</feature>
<dbReference type="InterPro" id="IPR004358">
    <property type="entry name" value="Sig_transdc_His_kin-like_C"/>
</dbReference>
<evidence type="ECO:0000256" key="10">
    <source>
        <dbReference type="SAM" id="MobiDB-lite"/>
    </source>
</evidence>
<evidence type="ECO:0000259" key="12">
    <source>
        <dbReference type="PROSITE" id="PS50109"/>
    </source>
</evidence>
<keyword evidence="9" id="KW-0175">Coiled coil</keyword>
<keyword evidence="15" id="KW-1185">Reference proteome</keyword>
<keyword evidence="11" id="KW-0472">Membrane</keyword>
<evidence type="ECO:0000313" key="15">
    <source>
        <dbReference type="Proteomes" id="UP000199423"/>
    </source>
</evidence>
<dbReference type="EMBL" id="FPCH01000003">
    <property type="protein sequence ID" value="SFV38200.1"/>
    <property type="molecule type" value="Genomic_DNA"/>
</dbReference>
<comment type="subcellular location">
    <subcellularLocation>
        <location evidence="2">Membrane</location>
    </subcellularLocation>
</comment>
<evidence type="ECO:0000256" key="2">
    <source>
        <dbReference type="ARBA" id="ARBA00004370"/>
    </source>
</evidence>
<keyword evidence="7 14" id="KW-0418">Kinase</keyword>
<dbReference type="GO" id="GO:0005524">
    <property type="term" value="F:ATP binding"/>
    <property type="evidence" value="ECO:0007669"/>
    <property type="project" value="UniProtKB-KW"/>
</dbReference>
<dbReference type="RefSeq" id="WP_092869042.1">
    <property type="nucleotide sequence ID" value="NZ_FPCH01000003.1"/>
</dbReference>
<dbReference type="PRINTS" id="PR00344">
    <property type="entry name" value="BCTRLSENSOR"/>
</dbReference>
<keyword evidence="5" id="KW-0808">Transferase</keyword>
<dbReference type="InterPro" id="IPR050980">
    <property type="entry name" value="2C_sensor_his_kinase"/>
</dbReference>
<name>A0A1I7NUA1_9HYPH</name>
<dbReference type="Gene3D" id="3.30.565.10">
    <property type="entry name" value="Histidine kinase-like ATPase, C-terminal domain"/>
    <property type="match status" value="1"/>
</dbReference>
<keyword evidence="8" id="KW-0067">ATP-binding</keyword>
<keyword evidence="11" id="KW-1133">Transmembrane helix</keyword>
<dbReference type="CDD" id="cd00075">
    <property type="entry name" value="HATPase"/>
    <property type="match status" value="1"/>
</dbReference>
<dbReference type="Pfam" id="PF02518">
    <property type="entry name" value="HATPase_c"/>
    <property type="match status" value="1"/>
</dbReference>
<dbReference type="AlphaFoldDB" id="A0A1I7NUA1"/>
<evidence type="ECO:0000256" key="1">
    <source>
        <dbReference type="ARBA" id="ARBA00000085"/>
    </source>
</evidence>
<keyword evidence="4" id="KW-0597">Phosphoprotein</keyword>
<feature type="region of interest" description="Disordered" evidence="10">
    <location>
        <begin position="1"/>
        <end position="23"/>
    </location>
</feature>
<feature type="domain" description="HAMP" evidence="13">
    <location>
        <begin position="229"/>
        <end position="284"/>
    </location>
</feature>
<dbReference type="Proteomes" id="UP000199423">
    <property type="component" value="Unassembled WGS sequence"/>
</dbReference>
<evidence type="ECO:0000259" key="13">
    <source>
        <dbReference type="PROSITE" id="PS50885"/>
    </source>
</evidence>
<dbReference type="InterPro" id="IPR036890">
    <property type="entry name" value="HATPase_C_sf"/>
</dbReference>
<dbReference type="GO" id="GO:0007165">
    <property type="term" value="P:signal transduction"/>
    <property type="evidence" value="ECO:0007669"/>
    <property type="project" value="InterPro"/>
</dbReference>
<dbReference type="STRING" id="51670.SAMN04488557_3607"/>
<evidence type="ECO:0000256" key="7">
    <source>
        <dbReference type="ARBA" id="ARBA00022777"/>
    </source>
</evidence>
<gene>
    <name evidence="14" type="ORF">SAMN04488557_3607</name>
</gene>
<evidence type="ECO:0000256" key="8">
    <source>
        <dbReference type="ARBA" id="ARBA00022840"/>
    </source>
</evidence>
<feature type="coiled-coil region" evidence="9">
    <location>
        <begin position="265"/>
        <end position="292"/>
    </location>
</feature>
<accession>A0A1I7NUA1</accession>
<sequence length="510" mass="56139">MEKYDPVQRAITNGSNPGTDDLKAKTSFAGAPWHALKHLWESRSLPAKLIILTAAFVLLAEALIFLPSIASYRVTWLQERLTAAQLAALTSDAFPGGQIPSALRADLLRTAQVRAIASRSEGERRMVFPPEGDLTIDYVYYLPPEPDTFWESLTTRLQQAKDAVTTLLSSDRTIRVIGHSGPDNNDLIEIVIPEAPLKAAMIRYGMNILWLSIILSVLTAVVVYFALSRLFVKPLTRITSNMLHFAENPEDQSRIMPETGRSDEIGIAERELASMQRQLGNLLTQKNRLAQLGMAVSKINHDLRNMLANAQLISDRLVDLPDPTVQRFVPKLIASLDRAIQFCNSSLQFGGVSEAAPRRELMLLKPLIEEVADSQGLPREGTVAFVTDMDAKLRVDADQEHLFRALSNLIRNAAQAIESVEGKTDGEIRVAAHREGRKVIVDVTDNGTGIPPKARENLFKAFQGSTKKGGTGLGLVIAAELVQAHGGSLKLMDSKKGAHFRIELPDRHVD</sequence>
<evidence type="ECO:0000256" key="3">
    <source>
        <dbReference type="ARBA" id="ARBA00012438"/>
    </source>
</evidence>
<feature type="domain" description="Histidine kinase" evidence="12">
    <location>
        <begin position="298"/>
        <end position="508"/>
    </location>
</feature>
<comment type="catalytic activity">
    <reaction evidence="1">
        <text>ATP + protein L-histidine = ADP + protein N-phospho-L-histidine.</text>
        <dbReference type="EC" id="2.7.13.3"/>
    </reaction>
</comment>
<reference evidence="15" key="1">
    <citation type="submission" date="2016-10" db="EMBL/GenBank/DDBJ databases">
        <authorList>
            <person name="Varghese N."/>
            <person name="Submissions S."/>
        </authorList>
    </citation>
    <scope>NUCLEOTIDE SEQUENCE [LARGE SCALE GENOMIC DNA]</scope>
    <source>
        <strain evidence="15">DSM 1565</strain>
    </source>
</reference>
<dbReference type="GO" id="GO:0004673">
    <property type="term" value="F:protein histidine kinase activity"/>
    <property type="evidence" value="ECO:0007669"/>
    <property type="project" value="UniProtKB-EC"/>
</dbReference>
<organism evidence="14 15">
    <name type="scientific">Hyphomicrobium facile</name>
    <dbReference type="NCBI Taxonomy" id="51670"/>
    <lineage>
        <taxon>Bacteria</taxon>
        <taxon>Pseudomonadati</taxon>
        <taxon>Pseudomonadota</taxon>
        <taxon>Alphaproteobacteria</taxon>
        <taxon>Hyphomicrobiales</taxon>
        <taxon>Hyphomicrobiaceae</taxon>
        <taxon>Hyphomicrobium</taxon>
    </lineage>
</organism>
<dbReference type="Gene3D" id="6.10.340.10">
    <property type="match status" value="1"/>
</dbReference>
<evidence type="ECO:0000256" key="5">
    <source>
        <dbReference type="ARBA" id="ARBA00022679"/>
    </source>
</evidence>
<keyword evidence="6" id="KW-0547">Nucleotide-binding</keyword>
<dbReference type="OrthoDB" id="9784218at2"/>
<evidence type="ECO:0000256" key="9">
    <source>
        <dbReference type="SAM" id="Coils"/>
    </source>
</evidence>
<evidence type="ECO:0000256" key="6">
    <source>
        <dbReference type="ARBA" id="ARBA00022741"/>
    </source>
</evidence>
<dbReference type="InterPro" id="IPR005467">
    <property type="entry name" value="His_kinase_dom"/>
</dbReference>
<dbReference type="InterPro" id="IPR003660">
    <property type="entry name" value="HAMP_dom"/>
</dbReference>
<dbReference type="EC" id="2.7.13.3" evidence="3"/>
<protein>
    <recommendedName>
        <fullName evidence="3">histidine kinase</fullName>
        <ecNumber evidence="3">2.7.13.3</ecNumber>
    </recommendedName>
</protein>
<dbReference type="SMART" id="SM00387">
    <property type="entry name" value="HATPase_c"/>
    <property type="match status" value="1"/>
</dbReference>
<evidence type="ECO:0000313" key="14">
    <source>
        <dbReference type="EMBL" id="SFV38200.1"/>
    </source>
</evidence>
<proteinExistence type="predicted"/>